<accession>A0ABN3JY12</accession>
<evidence type="ECO:0008006" key="3">
    <source>
        <dbReference type="Google" id="ProtNLM"/>
    </source>
</evidence>
<protein>
    <recommendedName>
        <fullName evidence="3">Lipoprotein</fullName>
    </recommendedName>
</protein>
<gene>
    <name evidence="1" type="ORF">GCM10010405_29050</name>
</gene>
<organism evidence="1 2">
    <name type="scientific">Streptomyces macrosporus</name>
    <dbReference type="NCBI Taxonomy" id="44032"/>
    <lineage>
        <taxon>Bacteria</taxon>
        <taxon>Bacillati</taxon>
        <taxon>Actinomycetota</taxon>
        <taxon>Actinomycetes</taxon>
        <taxon>Kitasatosporales</taxon>
        <taxon>Streptomycetaceae</taxon>
        <taxon>Streptomyces</taxon>
    </lineage>
</organism>
<proteinExistence type="predicted"/>
<keyword evidence="2" id="KW-1185">Reference proteome</keyword>
<evidence type="ECO:0000313" key="1">
    <source>
        <dbReference type="EMBL" id="GAA2443693.1"/>
    </source>
</evidence>
<dbReference type="EMBL" id="BAAASZ010000020">
    <property type="protein sequence ID" value="GAA2443693.1"/>
    <property type="molecule type" value="Genomic_DNA"/>
</dbReference>
<dbReference type="Proteomes" id="UP001501638">
    <property type="component" value="Unassembled WGS sequence"/>
</dbReference>
<evidence type="ECO:0000313" key="2">
    <source>
        <dbReference type="Proteomes" id="UP001501638"/>
    </source>
</evidence>
<sequence>MAALTAGLLTCSAACTGPGADRDDHAPFQALLDRQAEAVLDGDRGAYLATVDPRAERYRAAQRTVFRNLTRLPLAQWSYRVTAAGDGAFPLPDEAGGEGAPRRVAVRAELRYRVRGYDTVPVRAEEYLTLTERKGRWYVSSDGDGGGDGGGRRGTEQLWEQGEMTVVRGKRSLVLGVGREKAALRALAADADRAVPRVAAVWPREWPRRVLVQAPATLERMAALLGGSASTYRGVAAVTTGEVGGRGEAPAERIVVNPQAYGLLSEEGRRIVMTHETTHVATRPHTTDATPMWLSEGFADWVGYRDTGRPPTRVAPRLTDAVRRDEVPRRLPSDEDFDFAGDADRLARAYESGWLACRLVAREWGEEKLIELYLAAARGADGASDDGDAEAEERATDAAVRETLGIGLEELTARWRDHVREELGG</sequence>
<name>A0ABN3JY12_9ACTN</name>
<comment type="caution">
    <text evidence="1">The sequence shown here is derived from an EMBL/GenBank/DDBJ whole genome shotgun (WGS) entry which is preliminary data.</text>
</comment>
<reference evidence="1 2" key="1">
    <citation type="journal article" date="2019" name="Int. J. Syst. Evol. Microbiol.">
        <title>The Global Catalogue of Microorganisms (GCM) 10K type strain sequencing project: providing services to taxonomists for standard genome sequencing and annotation.</title>
        <authorList>
            <consortium name="The Broad Institute Genomics Platform"/>
            <consortium name="The Broad Institute Genome Sequencing Center for Infectious Disease"/>
            <person name="Wu L."/>
            <person name="Ma J."/>
        </authorList>
    </citation>
    <scope>NUCLEOTIDE SEQUENCE [LARGE SCALE GENOMIC DNA]</scope>
    <source>
        <strain evidence="1 2">JCM 6305</strain>
    </source>
</reference>